<protein>
    <submittedName>
        <fullName evidence="1">Uncharacterized protein</fullName>
    </submittedName>
</protein>
<gene>
    <name evidence="1" type="ORF">KOR42_44600</name>
</gene>
<reference evidence="1 2" key="1">
    <citation type="submission" date="2019-02" db="EMBL/GenBank/DDBJ databases">
        <title>Deep-cultivation of Planctomycetes and their phenomic and genomic characterization uncovers novel biology.</title>
        <authorList>
            <person name="Wiegand S."/>
            <person name="Jogler M."/>
            <person name="Boedeker C."/>
            <person name="Pinto D."/>
            <person name="Vollmers J."/>
            <person name="Rivas-Marin E."/>
            <person name="Kohn T."/>
            <person name="Peeters S.H."/>
            <person name="Heuer A."/>
            <person name="Rast P."/>
            <person name="Oberbeckmann S."/>
            <person name="Bunk B."/>
            <person name="Jeske O."/>
            <person name="Meyerdierks A."/>
            <person name="Storesund J.E."/>
            <person name="Kallscheuer N."/>
            <person name="Luecker S."/>
            <person name="Lage O.M."/>
            <person name="Pohl T."/>
            <person name="Merkel B.J."/>
            <person name="Hornburger P."/>
            <person name="Mueller R.-W."/>
            <person name="Bruemmer F."/>
            <person name="Labrenz M."/>
            <person name="Spormann A.M."/>
            <person name="Op Den Camp H."/>
            <person name="Overmann J."/>
            <person name="Amann R."/>
            <person name="Jetten M.S.M."/>
            <person name="Mascher T."/>
            <person name="Medema M.H."/>
            <person name="Devos D.P."/>
            <person name="Kaster A.-K."/>
            <person name="Ovreas L."/>
            <person name="Rohde M."/>
            <person name="Galperin M.Y."/>
            <person name="Jogler C."/>
        </authorList>
    </citation>
    <scope>NUCLEOTIDE SEQUENCE [LARGE SCALE GENOMIC DNA]</scope>
    <source>
        <strain evidence="1 2">KOR42</strain>
    </source>
</reference>
<comment type="caution">
    <text evidence="1">The sequence shown here is derived from an EMBL/GenBank/DDBJ whole genome shotgun (WGS) entry which is preliminary data.</text>
</comment>
<accession>A0A5C5W0D2</accession>
<evidence type="ECO:0000313" key="2">
    <source>
        <dbReference type="Proteomes" id="UP000317243"/>
    </source>
</evidence>
<dbReference type="Proteomes" id="UP000317243">
    <property type="component" value="Unassembled WGS sequence"/>
</dbReference>
<name>A0A5C5W0D2_9PLAN</name>
<proteinExistence type="predicted"/>
<keyword evidence="2" id="KW-1185">Reference proteome</keyword>
<organism evidence="1 2">
    <name type="scientific">Thalassoglobus neptunius</name>
    <dbReference type="NCBI Taxonomy" id="1938619"/>
    <lineage>
        <taxon>Bacteria</taxon>
        <taxon>Pseudomonadati</taxon>
        <taxon>Planctomycetota</taxon>
        <taxon>Planctomycetia</taxon>
        <taxon>Planctomycetales</taxon>
        <taxon>Planctomycetaceae</taxon>
        <taxon>Thalassoglobus</taxon>
    </lineage>
</organism>
<dbReference type="EMBL" id="SIHI01000032">
    <property type="protein sequence ID" value="TWT43519.1"/>
    <property type="molecule type" value="Genomic_DNA"/>
</dbReference>
<evidence type="ECO:0000313" key="1">
    <source>
        <dbReference type="EMBL" id="TWT43519.1"/>
    </source>
</evidence>
<sequence>MFLCSTTSKSFKGHPANSETAAVDAKVFSKHPLTEKLTENKFKNMLAMTSAASMYGNYANTP</sequence>
<dbReference type="AlphaFoldDB" id="A0A5C5W0D2"/>